<dbReference type="EMBL" id="VFQX01000004">
    <property type="protein sequence ID" value="KAF0984084.1"/>
    <property type="molecule type" value="Genomic_DNA"/>
</dbReference>
<keyword evidence="4" id="KW-1185">Reference proteome</keyword>
<gene>
    <name evidence="3" type="ORF">FDP41_007999</name>
</gene>
<evidence type="ECO:0000313" key="4">
    <source>
        <dbReference type="Proteomes" id="UP000444721"/>
    </source>
</evidence>
<dbReference type="VEuPathDB" id="AmoebaDB:FDP41_007999"/>
<organism evidence="3 4">
    <name type="scientific">Naegleria fowleri</name>
    <name type="common">Brain eating amoeba</name>
    <dbReference type="NCBI Taxonomy" id="5763"/>
    <lineage>
        <taxon>Eukaryota</taxon>
        <taxon>Discoba</taxon>
        <taxon>Heterolobosea</taxon>
        <taxon>Tetramitia</taxon>
        <taxon>Eutetramitia</taxon>
        <taxon>Vahlkampfiidae</taxon>
        <taxon>Naegleria</taxon>
    </lineage>
</organism>
<protein>
    <recommendedName>
        <fullName evidence="2">PB1 domain-containing protein</fullName>
    </recommendedName>
</protein>
<dbReference type="InterPro" id="IPR000270">
    <property type="entry name" value="PB1_dom"/>
</dbReference>
<dbReference type="VEuPathDB" id="AmoebaDB:NfTy_004300"/>
<feature type="compositionally biased region" description="Low complexity" evidence="1">
    <location>
        <begin position="187"/>
        <end position="212"/>
    </location>
</feature>
<feature type="region of interest" description="Disordered" evidence="1">
    <location>
        <begin position="1"/>
        <end position="23"/>
    </location>
</feature>
<comment type="caution">
    <text evidence="3">The sequence shown here is derived from an EMBL/GenBank/DDBJ whole genome shotgun (WGS) entry which is preliminary data.</text>
</comment>
<reference evidence="3 4" key="1">
    <citation type="journal article" date="2019" name="Sci. Rep.">
        <title>Nanopore sequencing improves the draft genome of the human pathogenic amoeba Naegleria fowleri.</title>
        <authorList>
            <person name="Liechti N."/>
            <person name="Schurch N."/>
            <person name="Bruggmann R."/>
            <person name="Wittwer M."/>
        </authorList>
    </citation>
    <scope>NUCLEOTIDE SEQUENCE [LARGE SCALE GENOMIC DNA]</scope>
    <source>
        <strain evidence="3 4">ATCC 30894</strain>
    </source>
</reference>
<evidence type="ECO:0000256" key="1">
    <source>
        <dbReference type="SAM" id="MobiDB-lite"/>
    </source>
</evidence>
<dbReference type="Pfam" id="PF00564">
    <property type="entry name" value="PB1"/>
    <property type="match status" value="1"/>
</dbReference>
<dbReference type="OrthoDB" id="10372705at2759"/>
<evidence type="ECO:0000313" key="3">
    <source>
        <dbReference type="EMBL" id="KAF0984084.1"/>
    </source>
</evidence>
<dbReference type="Proteomes" id="UP000444721">
    <property type="component" value="Unassembled WGS sequence"/>
</dbReference>
<dbReference type="RefSeq" id="XP_044568797.1">
    <property type="nucleotide sequence ID" value="XM_044711804.1"/>
</dbReference>
<proteinExistence type="predicted"/>
<dbReference type="GeneID" id="68115217"/>
<evidence type="ECO:0000259" key="2">
    <source>
        <dbReference type="SMART" id="SM00666"/>
    </source>
</evidence>
<sequence>MFSADSSISKGLSSSTSSSSSSPKLYGKVYFYAKKSRSETNTESVGNTKHEEIRKIALPPTYQEFYNLIMLSLAKETSERQHLSDSHLALSSSSSLSSKSGLILKYLGQDENWVSFSSQEEYDHALALCKSCQNHCIRIRVYYKKGLFKSSSSRSKKCLDTHQCIHNLTICSDFEELQRLLREHASSKSSSSSSSDSSAPSSTNSSSSQSSNSDQFFQFWSASGSSCLESKA</sequence>
<dbReference type="OMA" id="CIRIRVY"/>
<dbReference type="VEuPathDB" id="AmoebaDB:NF0036970"/>
<dbReference type="SMART" id="SM00666">
    <property type="entry name" value="PB1"/>
    <property type="match status" value="1"/>
</dbReference>
<feature type="compositionally biased region" description="Low complexity" evidence="1">
    <location>
        <begin position="1"/>
        <end position="22"/>
    </location>
</feature>
<feature type="domain" description="PB1" evidence="2">
    <location>
        <begin position="31"/>
        <end position="144"/>
    </location>
</feature>
<dbReference type="SUPFAM" id="SSF54277">
    <property type="entry name" value="CAD &amp; PB1 domains"/>
    <property type="match status" value="1"/>
</dbReference>
<name>A0A6A5CC01_NAEFO</name>
<feature type="region of interest" description="Disordered" evidence="1">
    <location>
        <begin position="185"/>
        <end position="212"/>
    </location>
</feature>
<dbReference type="AlphaFoldDB" id="A0A6A5CC01"/>
<accession>A0A6A5CC01</accession>